<dbReference type="CDD" id="cd07957">
    <property type="entry name" value="Anticodon_Ia_Met"/>
    <property type="match status" value="1"/>
</dbReference>
<sequence>MKTESKFSKSNGVGVFGNDVKDTNIPVEVWRYYLLINRPEEGSDADFTWPDLQAKLNNELLNNLGNFVNRVLSFIAKPAGVGYNSIIPNVPDDVSGDSHNPTKELADKVSAYLDQYIEAMEKVKLKQGLKIAMSISKEGNAYLQQTKFWRLYKENQSLCSLVIKTAAGIAYLLACLLEPFMPSFTLEVFKQLNLSPEIHLSLSDDKDIDRVRRPWDILSAGHKIGIPKPLFRELKNEELEFYKNKFAGSQADRIVRAEAEKAAEQLKKTTIVATDGKGKKKNKSAAQQFKNKSAAQQ</sequence>
<protein>
    <submittedName>
        <fullName evidence="10">Putative methionine-tRNA ligase-like protein</fullName>
    </submittedName>
</protein>
<dbReference type="GO" id="GO:0005829">
    <property type="term" value="C:cytosol"/>
    <property type="evidence" value="ECO:0007669"/>
    <property type="project" value="TreeGrafter"/>
</dbReference>
<reference evidence="10 11" key="1">
    <citation type="journal article" date="2014" name="Am. J. Bot.">
        <title>Genome assembly and annotation for red clover (Trifolium pratense; Fabaceae).</title>
        <authorList>
            <person name="Istvanek J."/>
            <person name="Jaros M."/>
            <person name="Krenek A."/>
            <person name="Repkova J."/>
        </authorList>
    </citation>
    <scope>NUCLEOTIDE SEQUENCE [LARGE SCALE GENOMIC DNA]</scope>
    <source>
        <strain evidence="11">cv. Tatra</strain>
        <tissue evidence="10">Young leaves</tissue>
    </source>
</reference>
<reference evidence="10 11" key="2">
    <citation type="journal article" date="2017" name="Front. Plant Sci.">
        <title>Gene Classification and Mining of Molecular Markers Useful in Red Clover (Trifolium pratense) Breeding.</title>
        <authorList>
            <person name="Istvanek J."/>
            <person name="Dluhosova J."/>
            <person name="Dluhos P."/>
            <person name="Patkova L."/>
            <person name="Nedelnik J."/>
            <person name="Repkova J."/>
        </authorList>
    </citation>
    <scope>NUCLEOTIDE SEQUENCE [LARGE SCALE GENOMIC DNA]</scope>
    <source>
        <strain evidence="11">cv. Tatra</strain>
        <tissue evidence="10">Young leaves</tissue>
    </source>
</reference>
<dbReference type="Pfam" id="PF09334">
    <property type="entry name" value="tRNA-synt_1g"/>
    <property type="match status" value="1"/>
</dbReference>
<dbReference type="PANTHER" id="PTHR45765:SF1">
    <property type="entry name" value="METHIONINE--TRNA LIGASE, CYTOPLASMIC"/>
    <property type="match status" value="1"/>
</dbReference>
<evidence type="ECO:0000256" key="1">
    <source>
        <dbReference type="ARBA" id="ARBA00022598"/>
    </source>
</evidence>
<dbReference type="GO" id="GO:0017101">
    <property type="term" value="C:aminoacyl-tRNA synthetase multienzyme complex"/>
    <property type="evidence" value="ECO:0007669"/>
    <property type="project" value="TreeGrafter"/>
</dbReference>
<dbReference type="Proteomes" id="UP000236291">
    <property type="component" value="Unassembled WGS sequence"/>
</dbReference>
<dbReference type="InterPro" id="IPR009080">
    <property type="entry name" value="tRNAsynth_Ia_anticodon-bd"/>
</dbReference>
<dbReference type="Gene3D" id="3.40.50.620">
    <property type="entry name" value="HUPs"/>
    <property type="match status" value="1"/>
</dbReference>
<evidence type="ECO:0000256" key="4">
    <source>
        <dbReference type="ARBA" id="ARBA00022917"/>
    </source>
</evidence>
<keyword evidence="2 6" id="KW-0547">Nucleotide-binding</keyword>
<proteinExistence type="inferred from homology"/>
<evidence type="ECO:0000256" key="3">
    <source>
        <dbReference type="ARBA" id="ARBA00022840"/>
    </source>
</evidence>
<organism evidence="10 11">
    <name type="scientific">Trifolium pratense</name>
    <name type="common">Red clover</name>
    <dbReference type="NCBI Taxonomy" id="57577"/>
    <lineage>
        <taxon>Eukaryota</taxon>
        <taxon>Viridiplantae</taxon>
        <taxon>Streptophyta</taxon>
        <taxon>Embryophyta</taxon>
        <taxon>Tracheophyta</taxon>
        <taxon>Spermatophyta</taxon>
        <taxon>Magnoliopsida</taxon>
        <taxon>eudicotyledons</taxon>
        <taxon>Gunneridae</taxon>
        <taxon>Pentapetalae</taxon>
        <taxon>rosids</taxon>
        <taxon>fabids</taxon>
        <taxon>Fabales</taxon>
        <taxon>Fabaceae</taxon>
        <taxon>Papilionoideae</taxon>
        <taxon>50 kb inversion clade</taxon>
        <taxon>NPAAA clade</taxon>
        <taxon>Hologalegina</taxon>
        <taxon>IRL clade</taxon>
        <taxon>Trifolieae</taxon>
        <taxon>Trifolium</taxon>
    </lineage>
</organism>
<keyword evidence="1 6" id="KW-0436">Ligase</keyword>
<comment type="caution">
    <text evidence="10">The sequence shown here is derived from an EMBL/GenBank/DDBJ whole genome shotgun (WGS) entry which is preliminary data.</text>
</comment>
<keyword evidence="4 6" id="KW-0648">Protein biosynthesis</keyword>
<dbReference type="Gene3D" id="1.10.730.10">
    <property type="entry name" value="Isoleucyl-tRNA Synthetase, Domain 1"/>
    <property type="match status" value="1"/>
</dbReference>
<dbReference type="SUPFAM" id="SSF47323">
    <property type="entry name" value="Anticodon-binding domain of a subclass of class I aminoacyl-tRNA synthetases"/>
    <property type="match status" value="1"/>
</dbReference>
<dbReference type="SUPFAM" id="SSF52374">
    <property type="entry name" value="Nucleotidylyl transferase"/>
    <property type="match status" value="1"/>
</dbReference>
<dbReference type="ExpressionAtlas" id="A0A2K3LXK8">
    <property type="expression patterns" value="baseline"/>
</dbReference>
<dbReference type="PANTHER" id="PTHR45765">
    <property type="entry name" value="METHIONINE--TRNA LIGASE"/>
    <property type="match status" value="1"/>
</dbReference>
<dbReference type="AlphaFoldDB" id="A0A2K3LXK8"/>
<feature type="compositionally biased region" description="Polar residues" evidence="7">
    <location>
        <begin position="284"/>
        <end position="297"/>
    </location>
</feature>
<feature type="region of interest" description="Disordered" evidence="7">
    <location>
        <begin position="274"/>
        <end position="297"/>
    </location>
</feature>
<dbReference type="GO" id="GO:0006431">
    <property type="term" value="P:methionyl-tRNA aminoacylation"/>
    <property type="evidence" value="ECO:0007669"/>
    <property type="project" value="TreeGrafter"/>
</dbReference>
<feature type="domain" description="Methionyl-tRNA synthetase anticodon-binding" evidence="9">
    <location>
        <begin position="96"/>
        <end position="250"/>
    </location>
</feature>
<dbReference type="InterPro" id="IPR014729">
    <property type="entry name" value="Rossmann-like_a/b/a_fold"/>
</dbReference>
<dbReference type="InterPro" id="IPR023458">
    <property type="entry name" value="Met-tRNA_ligase_1"/>
</dbReference>
<dbReference type="EMBL" id="ASHM01043760">
    <property type="protein sequence ID" value="PNX83270.1"/>
    <property type="molecule type" value="Genomic_DNA"/>
</dbReference>
<evidence type="ECO:0000256" key="2">
    <source>
        <dbReference type="ARBA" id="ARBA00022741"/>
    </source>
</evidence>
<keyword evidence="5 6" id="KW-0030">Aminoacyl-tRNA synthetase</keyword>
<dbReference type="GO" id="GO:0004825">
    <property type="term" value="F:methionine-tRNA ligase activity"/>
    <property type="evidence" value="ECO:0007669"/>
    <property type="project" value="InterPro"/>
</dbReference>
<evidence type="ECO:0000256" key="5">
    <source>
        <dbReference type="ARBA" id="ARBA00023146"/>
    </source>
</evidence>
<evidence type="ECO:0000256" key="7">
    <source>
        <dbReference type="SAM" id="MobiDB-lite"/>
    </source>
</evidence>
<feature type="domain" description="Methionyl/Leucyl tRNA synthetase" evidence="8">
    <location>
        <begin position="4"/>
        <end position="72"/>
    </location>
</feature>
<keyword evidence="3 6" id="KW-0067">ATP-binding</keyword>
<feature type="non-terminal residue" evidence="10">
    <location>
        <position position="297"/>
    </location>
</feature>
<accession>A0A2K3LXK8</accession>
<dbReference type="InterPro" id="IPR041872">
    <property type="entry name" value="Anticodon_Met"/>
</dbReference>
<gene>
    <name evidence="10" type="ORF">L195_g039310</name>
</gene>
<comment type="similarity">
    <text evidence="6">Belongs to the class-I aminoacyl-tRNA synthetase family.</text>
</comment>
<evidence type="ECO:0000256" key="6">
    <source>
        <dbReference type="RuleBase" id="RU363039"/>
    </source>
</evidence>
<dbReference type="FunFam" id="1.10.730.10:FF:000024">
    <property type="entry name" value="Methionine--tRNA ligase cytoplasmic"/>
    <property type="match status" value="1"/>
</dbReference>
<dbReference type="STRING" id="57577.A0A2K3LXK8"/>
<evidence type="ECO:0000259" key="8">
    <source>
        <dbReference type="Pfam" id="PF09334"/>
    </source>
</evidence>
<dbReference type="Pfam" id="PF19303">
    <property type="entry name" value="Anticodon_3"/>
    <property type="match status" value="1"/>
</dbReference>
<evidence type="ECO:0000313" key="11">
    <source>
        <dbReference type="Proteomes" id="UP000236291"/>
    </source>
</evidence>
<dbReference type="InterPro" id="IPR015413">
    <property type="entry name" value="Methionyl/Leucyl_tRNA_Synth"/>
</dbReference>
<evidence type="ECO:0000313" key="10">
    <source>
        <dbReference type="EMBL" id="PNX83270.1"/>
    </source>
</evidence>
<dbReference type="GO" id="GO:0005524">
    <property type="term" value="F:ATP binding"/>
    <property type="evidence" value="ECO:0007669"/>
    <property type="project" value="UniProtKB-KW"/>
</dbReference>
<evidence type="ECO:0000259" key="9">
    <source>
        <dbReference type="Pfam" id="PF19303"/>
    </source>
</evidence>
<name>A0A2K3LXK8_TRIPR</name>